<dbReference type="EMBL" id="JZRB01000002">
    <property type="protein sequence ID" value="KJV37215.1"/>
    <property type="molecule type" value="Genomic_DNA"/>
</dbReference>
<dbReference type="Proteomes" id="UP000033651">
    <property type="component" value="Unassembled WGS sequence"/>
</dbReference>
<dbReference type="Pfam" id="PF08906">
    <property type="entry name" value="T6SS_Tdi1_C"/>
    <property type="match status" value="1"/>
</dbReference>
<evidence type="ECO:0000313" key="2">
    <source>
        <dbReference type="EMBL" id="KJV37215.1"/>
    </source>
</evidence>
<dbReference type="InterPro" id="IPR015002">
    <property type="entry name" value="T6SS_Tdi1_C"/>
</dbReference>
<comment type="caution">
    <text evidence="2">The sequence shown here is derived from an EMBL/GenBank/DDBJ whole genome shotgun (WGS) entry which is preliminary data.</text>
</comment>
<name>A0A0F3L106_9GAMM</name>
<dbReference type="AlphaFoldDB" id="A0A0F3L106"/>
<protein>
    <recommendedName>
        <fullName evidence="1">T6SS immunity protein Tdi1 C-terminal domain-containing protein</fullName>
    </recommendedName>
</protein>
<evidence type="ECO:0000313" key="3">
    <source>
        <dbReference type="Proteomes" id="UP000033651"/>
    </source>
</evidence>
<dbReference type="RefSeq" id="WP_045827754.1">
    <property type="nucleotide sequence ID" value="NZ_JZRB01000002.1"/>
</dbReference>
<sequence length="138" mass="15206">MFALFEPAALEDLAPRWATRVPEYPQVFGYSSFGHLFISNAAGDTLAILATERPELFPMEATSVEAFRQAVLVDEKMRDGFFQGEKHRAVASRLGPLGQNEVYFPVPYPALGGSGAPETYDKGSVWVYLEIYGQVVGI</sequence>
<keyword evidence="3" id="KW-1185">Reference proteome</keyword>
<feature type="domain" description="T6SS immunity protein Tdi1 C-terminal" evidence="1">
    <location>
        <begin position="62"/>
        <end position="135"/>
    </location>
</feature>
<accession>A0A0F3L106</accession>
<gene>
    <name evidence="2" type="ORF">VI08_01340</name>
</gene>
<proteinExistence type="predicted"/>
<organism evidence="2 3">
    <name type="scientific">Luteibacter yeojuensis</name>
    <dbReference type="NCBI Taxonomy" id="345309"/>
    <lineage>
        <taxon>Bacteria</taxon>
        <taxon>Pseudomonadati</taxon>
        <taxon>Pseudomonadota</taxon>
        <taxon>Gammaproteobacteria</taxon>
        <taxon>Lysobacterales</taxon>
        <taxon>Rhodanobacteraceae</taxon>
        <taxon>Luteibacter</taxon>
    </lineage>
</organism>
<dbReference type="PATRIC" id="fig|345309.4.peg.1321"/>
<evidence type="ECO:0000259" key="1">
    <source>
        <dbReference type="Pfam" id="PF08906"/>
    </source>
</evidence>
<reference evidence="2 3" key="1">
    <citation type="submission" date="2015-03" db="EMBL/GenBank/DDBJ databases">
        <title>Draft genome sequence of Luteibacter yeojuensis strain SU11.</title>
        <authorList>
            <person name="Sulaiman J."/>
            <person name="Priya K."/>
            <person name="Chan K.-G."/>
        </authorList>
    </citation>
    <scope>NUCLEOTIDE SEQUENCE [LARGE SCALE GENOMIC DNA]</scope>
    <source>
        <strain evidence="2 3">SU11</strain>
    </source>
</reference>